<name>G4RNF4_THETK</name>
<sequence length="165" mass="18096">MSVYDKIGELILALRFRYHVEEFGDASELANYIKELESGEGVDALLSLEGRPRPYLISAYREGDDVVLALVDLDDVRSLKTGVKVEELEEVTSALGAEKYGSNGLAPFFFPIMERDGEAFFALGLKAVLPLTVVTGGAIDELLEILEVRGDEFFNAIVGALKSLY</sequence>
<keyword evidence="2" id="KW-1185">Reference proteome</keyword>
<dbReference type="HOGENOM" id="CLU_134215_0_0_2"/>
<dbReference type="OrthoDB" id="28974at2157"/>
<evidence type="ECO:0000313" key="2">
    <source>
        <dbReference type="Proteomes" id="UP000002654"/>
    </source>
</evidence>
<dbReference type="EMBL" id="FN869859">
    <property type="protein sequence ID" value="CCC81098.1"/>
    <property type="molecule type" value="Genomic_DNA"/>
</dbReference>
<organism evidence="1 2">
    <name type="scientific">Thermoproteus tenax (strain ATCC 35583 / DSM 2078 / JCM 9277 / NBRC 100435 / Kra 1)</name>
    <dbReference type="NCBI Taxonomy" id="768679"/>
    <lineage>
        <taxon>Archaea</taxon>
        <taxon>Thermoproteota</taxon>
        <taxon>Thermoprotei</taxon>
        <taxon>Thermoproteales</taxon>
        <taxon>Thermoproteaceae</taxon>
        <taxon>Thermoproteus</taxon>
    </lineage>
</organism>
<dbReference type="PaxDb" id="768679-TTX_0428"/>
<dbReference type="PATRIC" id="fig|768679.9.peg.445"/>
<dbReference type="AlphaFoldDB" id="G4RNF4"/>
<dbReference type="STRING" id="768679.TTX_0428"/>
<proteinExistence type="predicted"/>
<dbReference type="GeneID" id="11263433"/>
<gene>
    <name evidence="1" type="ordered locus">TTX_0428</name>
</gene>
<dbReference type="Proteomes" id="UP000002654">
    <property type="component" value="Chromosome"/>
</dbReference>
<reference evidence="1 2" key="1">
    <citation type="journal article" date="2011" name="PLoS ONE">
        <title>The complete genome sequence of Thermoproteus tenax: a physiologically versatile member of the Crenarchaeota.</title>
        <authorList>
            <person name="Siebers B."/>
            <person name="Zaparty M."/>
            <person name="Raddatz G."/>
            <person name="Tjaden B."/>
            <person name="Albers S.V."/>
            <person name="Bell S.D."/>
            <person name="Blombach F."/>
            <person name="Kletzin A."/>
            <person name="Kyrpides N."/>
            <person name="Lanz C."/>
            <person name="Plagens A."/>
            <person name="Rampp M."/>
            <person name="Rosinus A."/>
            <person name="von Jan M."/>
            <person name="Makarova K.S."/>
            <person name="Klenk H.P."/>
            <person name="Schuster S.C."/>
            <person name="Hensel R."/>
        </authorList>
    </citation>
    <scope>NUCLEOTIDE SEQUENCE [LARGE SCALE GENOMIC DNA]</scope>
    <source>
        <strain evidence="2">ATCC 35583 / DSM 2078 / JCM 9277 / NBRC 100435 / Kra 1</strain>
    </source>
</reference>
<protein>
    <submittedName>
        <fullName evidence="1">Uncharacterized protein</fullName>
    </submittedName>
</protein>
<dbReference type="KEGG" id="ttn:TTX_0428"/>
<evidence type="ECO:0000313" key="1">
    <source>
        <dbReference type="EMBL" id="CCC81098.1"/>
    </source>
</evidence>
<accession>G4RNF4</accession>
<dbReference type="RefSeq" id="WP_014126355.1">
    <property type="nucleotide sequence ID" value="NC_016070.1"/>
</dbReference>
<dbReference type="eggNOG" id="arCOG05629">
    <property type="taxonomic scope" value="Archaea"/>
</dbReference>